<dbReference type="NCBIfam" id="NF003424">
    <property type="entry name" value="PRK04885.1"/>
    <property type="match status" value="1"/>
</dbReference>
<dbReference type="GO" id="GO:0005737">
    <property type="term" value="C:cytoplasm"/>
    <property type="evidence" value="ECO:0007669"/>
    <property type="project" value="UniProtKB-SubCell"/>
</dbReference>
<keyword evidence="10" id="KW-1185">Reference proteome</keyword>
<dbReference type="Gene3D" id="3.40.50.10330">
    <property type="entry name" value="Probable inorganic polyphosphate/atp-NAD kinase, domain 1"/>
    <property type="match status" value="1"/>
</dbReference>
<dbReference type="Gene3D" id="2.60.200.30">
    <property type="entry name" value="Probable inorganic polyphosphate/atp-NAD kinase, domain 2"/>
    <property type="match status" value="1"/>
</dbReference>
<dbReference type="GO" id="GO:0006741">
    <property type="term" value="P:NADP+ biosynthetic process"/>
    <property type="evidence" value="ECO:0007669"/>
    <property type="project" value="UniProtKB-UniRule"/>
</dbReference>
<dbReference type="GO" id="GO:0046872">
    <property type="term" value="F:metal ion binding"/>
    <property type="evidence" value="ECO:0007669"/>
    <property type="project" value="UniProtKB-UniRule"/>
</dbReference>
<dbReference type="STRING" id="1218492.JG30_11460"/>
<dbReference type="GO" id="GO:0005524">
    <property type="term" value="F:ATP binding"/>
    <property type="evidence" value="ECO:0007669"/>
    <property type="project" value="UniProtKB-KW"/>
</dbReference>
<comment type="caution">
    <text evidence="8">Lacks conserved residue(s) required for the propagation of feature annotation.</text>
</comment>
<comment type="subcellular location">
    <subcellularLocation>
        <location evidence="8">Cytoplasm</location>
    </subcellularLocation>
</comment>
<dbReference type="InterPro" id="IPR016064">
    <property type="entry name" value="NAD/diacylglycerol_kinase_sf"/>
</dbReference>
<keyword evidence="1 8" id="KW-0808">Transferase</keyword>
<dbReference type="AlphaFoldDB" id="A0A0F4LRL0"/>
<dbReference type="Pfam" id="PF01513">
    <property type="entry name" value="NAD_kinase"/>
    <property type="match status" value="1"/>
</dbReference>
<dbReference type="OrthoDB" id="9774737at2"/>
<dbReference type="PANTHER" id="PTHR20275:SF0">
    <property type="entry name" value="NAD KINASE"/>
    <property type="match status" value="1"/>
</dbReference>
<evidence type="ECO:0000256" key="6">
    <source>
        <dbReference type="ARBA" id="ARBA00023027"/>
    </source>
</evidence>
<accession>A0A0F4LRL0</accession>
<dbReference type="EC" id="2.7.1.23" evidence="8"/>
<proteinExistence type="inferred from homology"/>
<keyword evidence="3 8" id="KW-0418">Kinase</keyword>
<evidence type="ECO:0000256" key="3">
    <source>
        <dbReference type="ARBA" id="ARBA00022777"/>
    </source>
</evidence>
<keyword evidence="8" id="KW-0963">Cytoplasm</keyword>
<feature type="binding site" evidence="8">
    <location>
        <begin position="121"/>
        <end position="122"/>
    </location>
    <ligand>
        <name>NAD(+)</name>
        <dbReference type="ChEBI" id="CHEBI:57540"/>
    </ligand>
</feature>
<dbReference type="SUPFAM" id="SSF111331">
    <property type="entry name" value="NAD kinase/diacylglycerol kinase-like"/>
    <property type="match status" value="1"/>
</dbReference>
<evidence type="ECO:0000256" key="8">
    <source>
        <dbReference type="HAMAP-Rule" id="MF_00361"/>
    </source>
</evidence>
<keyword evidence="6 8" id="KW-0520">NAD</keyword>
<organism evidence="9 10">
    <name type="scientific">Bombilactobacillus mellifer</name>
    <dbReference type="NCBI Taxonomy" id="1218492"/>
    <lineage>
        <taxon>Bacteria</taxon>
        <taxon>Bacillati</taxon>
        <taxon>Bacillota</taxon>
        <taxon>Bacilli</taxon>
        <taxon>Lactobacillales</taxon>
        <taxon>Lactobacillaceae</taxon>
        <taxon>Bombilactobacillus</taxon>
    </lineage>
</organism>
<dbReference type="GO" id="GO:0051287">
    <property type="term" value="F:NAD binding"/>
    <property type="evidence" value="ECO:0007669"/>
    <property type="project" value="UniProtKB-ARBA"/>
</dbReference>
<keyword evidence="2 8" id="KW-0547">Nucleotide-binding</keyword>
<dbReference type="GO" id="GO:0003951">
    <property type="term" value="F:NAD+ kinase activity"/>
    <property type="evidence" value="ECO:0007669"/>
    <property type="project" value="UniProtKB-UniRule"/>
</dbReference>
<comment type="similarity">
    <text evidence="8">Belongs to the NAD kinase family.</text>
</comment>
<feature type="binding site" evidence="8">
    <location>
        <position position="184"/>
    </location>
    <ligand>
        <name>NAD(+)</name>
        <dbReference type="ChEBI" id="CHEBI:57540"/>
    </ligand>
</feature>
<evidence type="ECO:0000256" key="4">
    <source>
        <dbReference type="ARBA" id="ARBA00022840"/>
    </source>
</evidence>
<name>A0A0F4LRL0_9LACO</name>
<evidence type="ECO:0000313" key="10">
    <source>
        <dbReference type="Proteomes" id="UP000033558"/>
    </source>
</evidence>
<reference evidence="9 10" key="1">
    <citation type="submission" date="2015-01" db="EMBL/GenBank/DDBJ databases">
        <title>Comparative genomics of the lactic acid bacteria isolated from the honey bee gut.</title>
        <authorList>
            <person name="Ellegaard K.M."/>
            <person name="Tamarit D."/>
            <person name="Javelind E."/>
            <person name="Olofsson T."/>
            <person name="Andersson S.G."/>
            <person name="Vasquez A."/>
        </authorList>
    </citation>
    <scope>NUCLEOTIDE SEQUENCE [LARGE SCALE GENOMIC DNA]</scope>
    <source>
        <strain evidence="9 10">Bin4</strain>
    </source>
</reference>
<comment type="catalytic activity">
    <reaction evidence="7 8">
        <text>NAD(+) + ATP = ADP + NADP(+) + H(+)</text>
        <dbReference type="Rhea" id="RHEA:18629"/>
        <dbReference type="ChEBI" id="CHEBI:15378"/>
        <dbReference type="ChEBI" id="CHEBI:30616"/>
        <dbReference type="ChEBI" id="CHEBI:57540"/>
        <dbReference type="ChEBI" id="CHEBI:58349"/>
        <dbReference type="ChEBI" id="CHEBI:456216"/>
        <dbReference type="EC" id="2.7.1.23"/>
    </reaction>
</comment>
<dbReference type="InterPro" id="IPR002504">
    <property type="entry name" value="NADK"/>
</dbReference>
<comment type="function">
    <text evidence="8">Involved in the regulation of the intracellular balance of NAD and NADP, and is a key enzyme in the biosynthesis of NADP. Catalyzes specifically the phosphorylation on 2'-hydroxyl of the adenosine moiety of NAD to yield NADP.</text>
</comment>
<comment type="cofactor">
    <cofactor evidence="8">
        <name>a divalent metal cation</name>
        <dbReference type="ChEBI" id="CHEBI:60240"/>
    </cofactor>
</comment>
<gene>
    <name evidence="9" type="primary">ppnK</name>
    <name evidence="8" type="synonym">nadK</name>
    <name evidence="9" type="ORF">JG30_11460</name>
</gene>
<dbReference type="InterPro" id="IPR017438">
    <property type="entry name" value="ATP-NAD_kinase_N"/>
</dbReference>
<dbReference type="EMBL" id="JXJQ01000009">
    <property type="protein sequence ID" value="KJY60958.1"/>
    <property type="molecule type" value="Genomic_DNA"/>
</dbReference>
<dbReference type="Proteomes" id="UP000033558">
    <property type="component" value="Unassembled WGS sequence"/>
</dbReference>
<evidence type="ECO:0000313" key="9">
    <source>
        <dbReference type="EMBL" id="KJY60958.1"/>
    </source>
</evidence>
<feature type="active site" description="Proton acceptor" evidence="8">
    <location>
        <position position="45"/>
    </location>
</feature>
<dbReference type="PATRIC" id="fig|1218492.5.peg.1290"/>
<evidence type="ECO:0000256" key="5">
    <source>
        <dbReference type="ARBA" id="ARBA00022857"/>
    </source>
</evidence>
<evidence type="ECO:0000256" key="7">
    <source>
        <dbReference type="ARBA" id="ARBA00047925"/>
    </source>
</evidence>
<dbReference type="PANTHER" id="PTHR20275">
    <property type="entry name" value="NAD KINASE"/>
    <property type="match status" value="1"/>
</dbReference>
<dbReference type="RefSeq" id="WP_046316961.1">
    <property type="nucleotide sequence ID" value="NZ_JAMBJK010000012.1"/>
</dbReference>
<feature type="binding site" evidence="8">
    <location>
        <begin position="45"/>
        <end position="46"/>
    </location>
    <ligand>
        <name>NAD(+)</name>
        <dbReference type="ChEBI" id="CHEBI:57540"/>
    </ligand>
</feature>
<feature type="binding site" evidence="8">
    <location>
        <position position="147"/>
    </location>
    <ligand>
        <name>NAD(+)</name>
        <dbReference type="ChEBI" id="CHEBI:57540"/>
    </ligand>
</feature>
<sequence>MKVWIQNNSKALSQQVAQQLQVKLRQAGITIQANHPDLVITIGGDGTFLSAFHRFNNQLNHLQFIGIHTGHLGFYTDWQDNELDQLVTHIVADDKKVIEYPLLDVQVTYTSQQVAHFWALNEATLRQVSQTMRADVLINDQKFERFRGDGVVVSTPTGSTAYSKSLGGALIDPTLEVMQFNEMAPINNRVYRTVNSSLILTHNQILTVIPDPGSDYIITIDNLAYDHCAIQKIQYKMADQKIKIASYRPKNFWLRVRNAFLVDDQR</sequence>
<protein>
    <recommendedName>
        <fullName evidence="8">NAD kinase</fullName>
        <ecNumber evidence="8">2.7.1.23</ecNumber>
    </recommendedName>
    <alternativeName>
        <fullName evidence="8">ATP-dependent NAD kinase</fullName>
    </alternativeName>
</protein>
<dbReference type="Pfam" id="PF20143">
    <property type="entry name" value="NAD_kinase_C"/>
    <property type="match status" value="1"/>
</dbReference>
<dbReference type="HAMAP" id="MF_00361">
    <property type="entry name" value="NAD_kinase"/>
    <property type="match status" value="1"/>
</dbReference>
<dbReference type="HOGENOM" id="CLU_008831_0_3_9"/>
<evidence type="ECO:0000256" key="1">
    <source>
        <dbReference type="ARBA" id="ARBA00022679"/>
    </source>
</evidence>
<dbReference type="InterPro" id="IPR017437">
    <property type="entry name" value="ATP-NAD_kinase_PpnK-typ_C"/>
</dbReference>
<keyword evidence="4 8" id="KW-0067">ATP-binding</keyword>
<feature type="binding site" evidence="8">
    <location>
        <begin position="160"/>
        <end position="165"/>
    </location>
    <ligand>
        <name>NAD(+)</name>
        <dbReference type="ChEBI" id="CHEBI:57540"/>
    </ligand>
</feature>
<evidence type="ECO:0000256" key="2">
    <source>
        <dbReference type="ARBA" id="ARBA00022741"/>
    </source>
</evidence>
<keyword evidence="5 8" id="KW-0521">NADP</keyword>
<dbReference type="GO" id="GO:0019674">
    <property type="term" value="P:NAD+ metabolic process"/>
    <property type="evidence" value="ECO:0007669"/>
    <property type="project" value="InterPro"/>
</dbReference>
<feature type="binding site" evidence="8">
    <location>
        <position position="149"/>
    </location>
    <ligand>
        <name>NAD(+)</name>
        <dbReference type="ChEBI" id="CHEBI:57540"/>
    </ligand>
</feature>
<comment type="caution">
    <text evidence="9">The sequence shown here is derived from an EMBL/GenBank/DDBJ whole genome shotgun (WGS) entry which is preliminary data.</text>
</comment>